<proteinExistence type="predicted"/>
<reference evidence="3" key="1">
    <citation type="journal article" date="2017" name="Nature">
        <title>The sunflower genome provides insights into oil metabolism, flowering and Asterid evolution.</title>
        <authorList>
            <person name="Badouin H."/>
            <person name="Gouzy J."/>
            <person name="Grassa C.J."/>
            <person name="Murat F."/>
            <person name="Staton S.E."/>
            <person name="Cottret L."/>
            <person name="Lelandais-Briere C."/>
            <person name="Owens G.L."/>
            <person name="Carrere S."/>
            <person name="Mayjonade B."/>
            <person name="Legrand L."/>
            <person name="Gill N."/>
            <person name="Kane N.C."/>
            <person name="Bowers J.E."/>
            <person name="Hubner S."/>
            <person name="Bellec A."/>
            <person name="Berard A."/>
            <person name="Berges H."/>
            <person name="Blanchet N."/>
            <person name="Boniface M.C."/>
            <person name="Brunel D."/>
            <person name="Catrice O."/>
            <person name="Chaidir N."/>
            <person name="Claudel C."/>
            <person name="Donnadieu C."/>
            <person name="Faraut T."/>
            <person name="Fievet G."/>
            <person name="Helmstetter N."/>
            <person name="King M."/>
            <person name="Knapp S.J."/>
            <person name="Lai Z."/>
            <person name="Le Paslier M.C."/>
            <person name="Lippi Y."/>
            <person name="Lorenzon L."/>
            <person name="Mandel J.R."/>
            <person name="Marage G."/>
            <person name="Marchand G."/>
            <person name="Marquand E."/>
            <person name="Bret-Mestries E."/>
            <person name="Morien E."/>
            <person name="Nambeesan S."/>
            <person name="Nguyen T."/>
            <person name="Pegot-Espagnet P."/>
            <person name="Pouilly N."/>
            <person name="Raftis F."/>
            <person name="Sallet E."/>
            <person name="Schiex T."/>
            <person name="Thomas J."/>
            <person name="Vandecasteele C."/>
            <person name="Vares D."/>
            <person name="Vear F."/>
            <person name="Vautrin S."/>
            <person name="Crespi M."/>
            <person name="Mangin B."/>
            <person name="Burke J.M."/>
            <person name="Salse J."/>
            <person name="Munos S."/>
            <person name="Vincourt P."/>
            <person name="Rieseberg L.H."/>
            <person name="Langlade N.B."/>
        </authorList>
    </citation>
    <scope>NUCLEOTIDE SEQUENCE [LARGE SCALE GENOMIC DNA]</scope>
    <source>
        <strain evidence="3">cv. SF193</strain>
    </source>
</reference>
<dbReference type="Proteomes" id="UP000215914">
    <property type="component" value="Chromosome 10"/>
</dbReference>
<sequence length="236" mass="27034">MRVRRPDLPAEPVTWRRSTAVSDNHQPHPLLLHEIKRPATTRWWWRTTAIRARRGRREREEWRRKKETKREREIGATDRRSEPRSSGLRHYPTGLPFRFWFRSGSNPVDSVKPSRLGQQSVNSGQWVRPGVVRVQLRSGPVRSDLLVTEAVRSTATVNQSTGRFWFGQTWSAADKFSSGQARSIRVRFRVRVRSTRSNSVSRVNSVDSVNSVGSLDILTEDLVAFLRQGTVGIGGP</sequence>
<gene>
    <name evidence="2" type="ORF">HannXRQ_Chr10g0298011</name>
</gene>
<dbReference type="AlphaFoldDB" id="A0A251TKD9"/>
<feature type="region of interest" description="Disordered" evidence="1">
    <location>
        <begin position="56"/>
        <end position="87"/>
    </location>
</feature>
<evidence type="ECO:0000313" key="2">
    <source>
        <dbReference type="EMBL" id="OTG11374.1"/>
    </source>
</evidence>
<keyword evidence="3" id="KW-1185">Reference proteome</keyword>
<dbReference type="EMBL" id="CM007899">
    <property type="protein sequence ID" value="OTG11374.1"/>
    <property type="molecule type" value="Genomic_DNA"/>
</dbReference>
<evidence type="ECO:0000313" key="3">
    <source>
        <dbReference type="Proteomes" id="UP000215914"/>
    </source>
</evidence>
<dbReference type="InParanoid" id="A0A251TKD9"/>
<name>A0A251TKD9_HELAN</name>
<accession>A0A251TKD9</accession>
<organism evidence="2 3">
    <name type="scientific">Helianthus annuus</name>
    <name type="common">Common sunflower</name>
    <dbReference type="NCBI Taxonomy" id="4232"/>
    <lineage>
        <taxon>Eukaryota</taxon>
        <taxon>Viridiplantae</taxon>
        <taxon>Streptophyta</taxon>
        <taxon>Embryophyta</taxon>
        <taxon>Tracheophyta</taxon>
        <taxon>Spermatophyta</taxon>
        <taxon>Magnoliopsida</taxon>
        <taxon>eudicotyledons</taxon>
        <taxon>Gunneridae</taxon>
        <taxon>Pentapetalae</taxon>
        <taxon>asterids</taxon>
        <taxon>campanulids</taxon>
        <taxon>Asterales</taxon>
        <taxon>Asteraceae</taxon>
        <taxon>Asteroideae</taxon>
        <taxon>Heliantheae alliance</taxon>
        <taxon>Heliantheae</taxon>
        <taxon>Helianthus</taxon>
    </lineage>
</organism>
<protein>
    <submittedName>
        <fullName evidence="2">Uncharacterized protein</fullName>
    </submittedName>
</protein>
<evidence type="ECO:0000256" key="1">
    <source>
        <dbReference type="SAM" id="MobiDB-lite"/>
    </source>
</evidence>
<feature type="compositionally biased region" description="Basic and acidic residues" evidence="1">
    <location>
        <begin position="57"/>
        <end position="83"/>
    </location>
</feature>